<proteinExistence type="predicted"/>
<evidence type="ECO:0008006" key="3">
    <source>
        <dbReference type="Google" id="ProtNLM"/>
    </source>
</evidence>
<dbReference type="AlphaFoldDB" id="W4F8I7"/>
<dbReference type="RefSeq" id="XP_009846746.1">
    <property type="nucleotide sequence ID" value="XM_009848444.1"/>
</dbReference>
<dbReference type="VEuPathDB" id="FungiDB:H257_19299"/>
<dbReference type="SUPFAM" id="SSF103657">
    <property type="entry name" value="BAR/IMD domain-like"/>
    <property type="match status" value="1"/>
</dbReference>
<protein>
    <recommendedName>
        <fullName evidence="3">AH domain-containing protein</fullName>
    </recommendedName>
</protein>
<organism evidence="2">
    <name type="scientific">Aphanomyces astaci</name>
    <name type="common">Crayfish plague agent</name>
    <dbReference type="NCBI Taxonomy" id="112090"/>
    <lineage>
        <taxon>Eukaryota</taxon>
        <taxon>Sar</taxon>
        <taxon>Stramenopiles</taxon>
        <taxon>Oomycota</taxon>
        <taxon>Saprolegniomycetes</taxon>
        <taxon>Saprolegniales</taxon>
        <taxon>Verrucalvaceae</taxon>
        <taxon>Aphanomyces</taxon>
    </lineage>
</organism>
<evidence type="ECO:0000256" key="1">
    <source>
        <dbReference type="SAM" id="MobiDB-lite"/>
    </source>
</evidence>
<dbReference type="GeneID" id="20821295"/>
<sequence length="404" mass="43739">MEVDLPVEDHHEGITELTETDGRAGGDDASSLPEHVVGDGPASSDHADHVCDHPVPDLHEPSVAGDSSKTQVVMNVDGVSSSSSPRCQSSPVQGDSNIHTSSLETHAVNSSTQDQHVRPPPPINNHDEAGKFYTVDLTHSTAHATSPLASSVTFRDRMRRWVQRALVASGRANPSADEYFEQQKDRFLGLLQHLQAVQSSLKRHASLLTQFVGSASQLGVDIRCVVQGSGENVFSTAMASQEAQMTDADATLSGALRILEGRIQHMKSFHECLSRRTNLKLDVDSFERRVDARKGRGDTSALEAKAMEARVAMDACTLGLYRVFAKYEADRRSMLHTELDMVLQGLHSMYTKNAAMTAPSSAAPTDVSSSTTKKDEDELFNMMRARGQVTKPGACDGTNNGGEE</sequence>
<dbReference type="EMBL" id="KI913578">
    <property type="protein sequence ID" value="ETV63767.1"/>
    <property type="molecule type" value="Genomic_DNA"/>
</dbReference>
<feature type="compositionally biased region" description="Basic and acidic residues" evidence="1">
    <location>
        <begin position="7"/>
        <end position="26"/>
    </location>
</feature>
<feature type="compositionally biased region" description="Polar residues" evidence="1">
    <location>
        <begin position="94"/>
        <end position="114"/>
    </location>
</feature>
<reference evidence="2" key="1">
    <citation type="submission" date="2013-12" db="EMBL/GenBank/DDBJ databases">
        <title>The Genome Sequence of Aphanomyces astaci APO3.</title>
        <authorList>
            <consortium name="The Broad Institute Genomics Platform"/>
            <person name="Russ C."/>
            <person name="Tyler B."/>
            <person name="van West P."/>
            <person name="Dieguez-Uribeondo J."/>
            <person name="Young S.K."/>
            <person name="Zeng Q."/>
            <person name="Gargeya S."/>
            <person name="Fitzgerald M."/>
            <person name="Abouelleil A."/>
            <person name="Alvarado L."/>
            <person name="Chapman S.B."/>
            <person name="Gainer-Dewar J."/>
            <person name="Goldberg J."/>
            <person name="Griggs A."/>
            <person name="Gujja S."/>
            <person name="Hansen M."/>
            <person name="Howarth C."/>
            <person name="Imamovic A."/>
            <person name="Ireland A."/>
            <person name="Larimer J."/>
            <person name="McCowan C."/>
            <person name="Murphy C."/>
            <person name="Pearson M."/>
            <person name="Poon T.W."/>
            <person name="Priest M."/>
            <person name="Roberts A."/>
            <person name="Saif S."/>
            <person name="Shea T."/>
            <person name="Sykes S."/>
            <person name="Wortman J."/>
            <person name="Nusbaum C."/>
            <person name="Birren B."/>
        </authorList>
    </citation>
    <scope>NUCLEOTIDE SEQUENCE [LARGE SCALE GENOMIC DNA]</scope>
    <source>
        <strain evidence="2">APO3</strain>
    </source>
</reference>
<evidence type="ECO:0000313" key="2">
    <source>
        <dbReference type="EMBL" id="ETV63767.1"/>
    </source>
</evidence>
<feature type="region of interest" description="Disordered" evidence="1">
    <location>
        <begin position="357"/>
        <end position="404"/>
    </location>
</feature>
<gene>
    <name evidence="2" type="ORF">H257_19299</name>
</gene>
<dbReference type="OrthoDB" id="165034at2759"/>
<accession>W4F8I7</accession>
<dbReference type="InterPro" id="IPR027267">
    <property type="entry name" value="AH/BAR_dom_sf"/>
</dbReference>
<feature type="compositionally biased region" description="Basic and acidic residues" evidence="1">
    <location>
        <begin position="45"/>
        <end position="60"/>
    </location>
</feature>
<name>W4F8I7_APHAT</name>
<feature type="region of interest" description="Disordered" evidence="1">
    <location>
        <begin position="1"/>
        <end position="129"/>
    </location>
</feature>
<dbReference type="Gene3D" id="1.20.1270.60">
    <property type="entry name" value="Arfaptin homology (AH) domain/BAR domain"/>
    <property type="match status" value="1"/>
</dbReference>
<feature type="compositionally biased region" description="Low complexity" evidence="1">
    <location>
        <begin position="79"/>
        <end position="93"/>
    </location>
</feature>